<dbReference type="GO" id="GO:0015074">
    <property type="term" value="P:DNA integration"/>
    <property type="evidence" value="ECO:0007669"/>
    <property type="project" value="InterPro"/>
</dbReference>
<feature type="region of interest" description="Disordered" evidence="6">
    <location>
        <begin position="1428"/>
        <end position="1482"/>
    </location>
</feature>
<dbReference type="Pfam" id="PF24933">
    <property type="entry name" value="DUF7751"/>
    <property type="match status" value="1"/>
</dbReference>
<dbReference type="Pfam" id="PF00004">
    <property type="entry name" value="AAA"/>
    <property type="match status" value="1"/>
</dbReference>
<evidence type="ECO:0000313" key="7">
    <source>
        <dbReference type="EMBL" id="EMS67284.1"/>
    </source>
</evidence>
<dbReference type="GO" id="GO:0005741">
    <property type="term" value="C:mitochondrial outer membrane"/>
    <property type="evidence" value="ECO:0007669"/>
    <property type="project" value="UniProtKB-SubCell"/>
</dbReference>
<dbReference type="GO" id="GO:0003676">
    <property type="term" value="F:nucleic acid binding"/>
    <property type="evidence" value="ECO:0007669"/>
    <property type="project" value="InterPro"/>
</dbReference>
<organism evidence="7">
    <name type="scientific">Triticum urartu</name>
    <name type="common">Red wild einkorn</name>
    <name type="synonym">Crithodium urartu</name>
    <dbReference type="NCBI Taxonomy" id="4572"/>
    <lineage>
        <taxon>Eukaryota</taxon>
        <taxon>Viridiplantae</taxon>
        <taxon>Streptophyta</taxon>
        <taxon>Embryophyta</taxon>
        <taxon>Tracheophyta</taxon>
        <taxon>Spermatophyta</taxon>
        <taxon>Magnoliopsida</taxon>
        <taxon>Liliopsida</taxon>
        <taxon>Poales</taxon>
        <taxon>Poaceae</taxon>
        <taxon>BOP clade</taxon>
        <taxon>Pooideae</taxon>
        <taxon>Triticodae</taxon>
        <taxon>Triticeae</taxon>
        <taxon>Triticinae</taxon>
        <taxon>Triticum</taxon>
    </lineage>
</organism>
<dbReference type="PROSITE" id="PS50994">
    <property type="entry name" value="INTEGRASE"/>
    <property type="match status" value="1"/>
</dbReference>
<dbReference type="InterPro" id="IPR003960">
    <property type="entry name" value="ATPase_AAA_CS"/>
</dbReference>
<keyword evidence="4" id="KW-0067">ATP-binding</keyword>
<dbReference type="InterPro" id="IPR036397">
    <property type="entry name" value="RNaseH_sf"/>
</dbReference>
<keyword evidence="3" id="KW-0472">Membrane</keyword>
<dbReference type="InterPro" id="IPR036875">
    <property type="entry name" value="Znf_CCHC_sf"/>
</dbReference>
<dbReference type="Pfam" id="PF17862">
    <property type="entry name" value="AAA_lid_3"/>
    <property type="match status" value="1"/>
</dbReference>
<dbReference type="InterPro" id="IPR001584">
    <property type="entry name" value="Integrase_cat-core"/>
</dbReference>
<dbReference type="InterPro" id="IPR003593">
    <property type="entry name" value="AAA+_ATPase"/>
</dbReference>
<dbReference type="InterPro" id="IPR013103">
    <property type="entry name" value="RVT_2"/>
</dbReference>
<dbReference type="Pfam" id="PF14223">
    <property type="entry name" value="Retrotran_gag_2"/>
    <property type="match status" value="1"/>
</dbReference>
<proteinExistence type="predicted"/>
<evidence type="ECO:0000256" key="6">
    <source>
        <dbReference type="SAM" id="MobiDB-lite"/>
    </source>
</evidence>
<dbReference type="InterPro" id="IPR056653">
    <property type="entry name" value="DUF7751"/>
</dbReference>
<dbReference type="InterPro" id="IPR057670">
    <property type="entry name" value="SH3_retrovirus"/>
</dbReference>
<protein>
    <submittedName>
        <fullName evidence="7">Spastin</fullName>
    </submittedName>
</protein>
<dbReference type="PROSITE" id="PS00674">
    <property type="entry name" value="AAA"/>
    <property type="match status" value="1"/>
</dbReference>
<keyword evidence="2" id="KW-0547">Nucleotide-binding</keyword>
<dbReference type="eggNOG" id="KOG0737">
    <property type="taxonomic scope" value="Eukaryota"/>
</dbReference>
<dbReference type="SUPFAM" id="SSF57756">
    <property type="entry name" value="Retrovirus zinc finger-like domains"/>
    <property type="match status" value="1"/>
</dbReference>
<dbReference type="SUPFAM" id="SSF52540">
    <property type="entry name" value="P-loop containing nucleoside triphosphate hydrolases"/>
    <property type="match status" value="1"/>
</dbReference>
<dbReference type="Pfam" id="PF25597">
    <property type="entry name" value="SH3_retrovirus"/>
    <property type="match status" value="1"/>
</dbReference>
<evidence type="ECO:0000256" key="3">
    <source>
        <dbReference type="ARBA" id="ARBA00022787"/>
    </source>
</evidence>
<gene>
    <name evidence="7" type="ORF">TRIUR3_30552</name>
</gene>
<dbReference type="PANTHER" id="PTHR45644">
    <property type="entry name" value="AAA ATPASE, PUTATIVE (AFU_ORTHOLOGUE AFUA_2G12920)-RELATED-RELATED"/>
    <property type="match status" value="1"/>
</dbReference>
<dbReference type="GO" id="GO:0016887">
    <property type="term" value="F:ATP hydrolysis activity"/>
    <property type="evidence" value="ECO:0007669"/>
    <property type="project" value="InterPro"/>
</dbReference>
<dbReference type="InterPro" id="IPR041569">
    <property type="entry name" value="AAA_lid_3"/>
</dbReference>
<evidence type="ECO:0000256" key="4">
    <source>
        <dbReference type="ARBA" id="ARBA00022840"/>
    </source>
</evidence>
<dbReference type="STRING" id="4572.M8B181"/>
<evidence type="ECO:0000256" key="1">
    <source>
        <dbReference type="ARBA" id="ARBA00004572"/>
    </source>
</evidence>
<dbReference type="FunFam" id="3.40.50.300:FF:000416">
    <property type="entry name" value="p-loop nucleoside triphosphate hydrolase superfamily protein"/>
    <property type="match status" value="1"/>
</dbReference>
<dbReference type="InterPro" id="IPR051701">
    <property type="entry name" value="Mito_OM_Translocase_MSP1"/>
</dbReference>
<name>M8B181_TRIUA</name>
<dbReference type="EMBL" id="KD020838">
    <property type="protein sequence ID" value="EMS67284.1"/>
    <property type="molecule type" value="Genomic_DNA"/>
</dbReference>
<keyword evidence="5" id="KW-0496">Mitochondrion</keyword>
<sequence>MSRRAYQVDRMHVSRRECTTDCSHASRRSCMVDFSRSSRRIKQLHASHRVWLNFDKKTKFKARRGIDYRFAHKRGMFPYRNHEGCDRLRRKYEARRGSDYNLARKGTRFPIETTRVLATGSGLAHATVPLNFNAFLEKAKLKDDGSNYMDWVCNLRIILIVAQKNYVLEAPLGLESGLQRHFECHGAYEMFQELRIIFQANARVERYEVSNKFYSCKMEENSSVSEHILRMSGYHNHLARPGGKLPDDSVIDRVLQSLPPSYKGFVMNYNMQGMEKTIPELLAMLKDAEVEIKKEHQVLMVKKTTNFNKKGKWKKGNFKKNSKQVVAQGKKPKSGPKPEIECFYYKGTGHWKRTCPKYLADKKHGKVKGEYLSYEFGLYLKQCGIVSHLTPPGTPQRNGVSERRNRTLLDMVRSMMSLTDLPLSFWGYALETAAFTLNRAPSKSVETTPYEPWFSKKPKLPFLKVWGCDAYVQKLQPDKLKPKSEKCVFIGYPKETIGYTFYHRSGGKIFVAKNGSFLEKEFLSKQVSGRKVELDEVIVPSPKLESSSSQKSVPVMSTPISEEVNDDDHETSDQVLPNLIGQAEYVPHQSDHDEPTNYEEVMMSPDSAKWLKAMKSEMGSMYENKVWTLVDLPDDRQAIENKWIFKKKTDADSNVTVYKARLTLTTFGEAYIYKKVSGSSVAFLILYVDDIFFIGNNTEFLDSIKGYLNKNFSMKDPGEAAYILGIKIYRDDSKSQTRYVFILNDGAIVKTFDYINRVNLTLPLSVYEEDGGVAGAEVEAELRRLVVDGLDSGVTFDDFPYYLSEETKLALTSAGYAYLSKINLPSHIRVLSAASRTILLCGPSEPYLQSLAKALAHHFDARLLLLDIAEFSRQIQHKYGSASSALVRKRSLTESALDKVSGLVGSFNFFRKKDEPADSLKYEKSLLDLRTSNCTKTPSVRVHVSLLPAAFLPACEPSEDLGPIRQSWNLDEKILIKSLYKMITSVSECNPVIVYIRDVNLLLGASDAACSMFKKMLSKLSGRVLIIGSYFLESDADSDDVDEVVSDIFPYILETKPPKEETDLVKWKTQIEEDTKKTKGQIFTNMIAEVLSANSLICDDLDSLDPDDDLHTIASYMEEIMAPAVSYHLMDNKVPEYRNGKLIIPAESLSHGLRIFQESSSLGKDTVEPKDVGKKVTPDNEFEKLIRPTVVPASQIGVTFDDIGALTDIKESLQELVMLPLKRPELFNGGLLKPCKGILLFGPPGTGKTMLAKALANESGASFLNISLSTIMSKYYGDAEKTIRALFSLATKLAPAIIFVDEVDSLLGQRDRRNENELPRRIKNEFMTHWDGLLSKSNERILVLAATNRPFDLDEAIVRRFEHRIMVGLPTLESRELILKKLLSKEKVEEGIDFKELATSTEGYSGSDLKNLCVTAAYRPVRELIQKEQQKVKDKKENAVQVKEPEAQPKSQRGAAQSSESKKGENVMLETKQGVTEKGVKGATEETVTLRPLTMEDLRLAKDQVGASLASEGSIMTALKEWNELYGKGGSRKKEQLSYFL</sequence>
<comment type="subcellular location">
    <subcellularLocation>
        <location evidence="1">Mitochondrion outer membrane</location>
        <topology evidence="1">Single-pass membrane protein</topology>
    </subcellularLocation>
</comment>
<dbReference type="Gene3D" id="3.30.420.10">
    <property type="entry name" value="Ribonuclease H-like superfamily/Ribonuclease H"/>
    <property type="match status" value="1"/>
</dbReference>
<dbReference type="SUPFAM" id="SSF53098">
    <property type="entry name" value="Ribonuclease H-like"/>
    <property type="match status" value="1"/>
</dbReference>
<dbReference type="Gene3D" id="3.40.50.300">
    <property type="entry name" value="P-loop containing nucleotide triphosphate hydrolases"/>
    <property type="match status" value="1"/>
</dbReference>
<dbReference type="InterPro" id="IPR027417">
    <property type="entry name" value="P-loop_NTPase"/>
</dbReference>
<dbReference type="SMART" id="SM00382">
    <property type="entry name" value="AAA"/>
    <property type="match status" value="1"/>
</dbReference>
<evidence type="ECO:0000256" key="2">
    <source>
        <dbReference type="ARBA" id="ARBA00022741"/>
    </source>
</evidence>
<dbReference type="PANTHER" id="PTHR45644:SF25">
    <property type="entry name" value="CELL DIVISION CYCLE GENE CDC48-LIKE"/>
    <property type="match status" value="1"/>
</dbReference>
<reference evidence="7" key="1">
    <citation type="journal article" date="2013" name="Nature">
        <title>Draft genome of the wheat A-genome progenitor Triticum urartu.</title>
        <authorList>
            <person name="Ling H.Q."/>
            <person name="Zhao S."/>
            <person name="Liu D."/>
            <person name="Wang J."/>
            <person name="Sun H."/>
            <person name="Zhang C."/>
            <person name="Fan H."/>
            <person name="Li D."/>
            <person name="Dong L."/>
            <person name="Tao Y."/>
            <person name="Gao C."/>
            <person name="Wu H."/>
            <person name="Li Y."/>
            <person name="Cui Y."/>
            <person name="Guo X."/>
            <person name="Zheng S."/>
            <person name="Wang B."/>
            <person name="Yu K."/>
            <person name="Liang Q."/>
            <person name="Yang W."/>
            <person name="Lou X."/>
            <person name="Chen J."/>
            <person name="Feng M."/>
            <person name="Jian J."/>
            <person name="Zhang X."/>
            <person name="Luo G."/>
            <person name="Jiang Y."/>
            <person name="Liu J."/>
            <person name="Wang Z."/>
            <person name="Sha Y."/>
            <person name="Zhang B."/>
            <person name="Wu H."/>
            <person name="Tang D."/>
            <person name="Shen Q."/>
            <person name="Xue P."/>
            <person name="Zou S."/>
            <person name="Wang X."/>
            <person name="Liu X."/>
            <person name="Wang F."/>
            <person name="Yang Y."/>
            <person name="An X."/>
            <person name="Dong Z."/>
            <person name="Zhang K."/>
            <person name="Zhang X."/>
            <person name="Luo M.C."/>
            <person name="Dvorak J."/>
            <person name="Tong Y."/>
            <person name="Wang J."/>
            <person name="Yang H."/>
            <person name="Li Z."/>
            <person name="Wang D."/>
            <person name="Zhang A."/>
            <person name="Wang J."/>
        </authorList>
    </citation>
    <scope>NUCLEOTIDE SEQUENCE</scope>
</reference>
<dbReference type="InterPro" id="IPR012337">
    <property type="entry name" value="RNaseH-like_sf"/>
</dbReference>
<dbReference type="GO" id="GO:0005524">
    <property type="term" value="F:ATP binding"/>
    <property type="evidence" value="ECO:0007669"/>
    <property type="project" value="UniProtKB-KW"/>
</dbReference>
<evidence type="ECO:0000256" key="5">
    <source>
        <dbReference type="ARBA" id="ARBA00023128"/>
    </source>
</evidence>
<feature type="compositionally biased region" description="Polar residues" evidence="6">
    <location>
        <begin position="1449"/>
        <end position="1459"/>
    </location>
</feature>
<keyword evidence="3" id="KW-1000">Mitochondrion outer membrane</keyword>
<dbReference type="Pfam" id="PF07727">
    <property type="entry name" value="RVT_2"/>
    <property type="match status" value="2"/>
</dbReference>
<accession>M8B181</accession>
<feature type="compositionally biased region" description="Basic and acidic residues" evidence="6">
    <location>
        <begin position="1428"/>
        <end position="1447"/>
    </location>
</feature>
<dbReference type="InterPro" id="IPR003959">
    <property type="entry name" value="ATPase_AAA_core"/>
</dbReference>
<dbReference type="Gene3D" id="1.10.8.60">
    <property type="match status" value="1"/>
</dbReference>
<dbReference type="GO" id="GO:0008270">
    <property type="term" value="F:zinc ion binding"/>
    <property type="evidence" value="ECO:0007669"/>
    <property type="project" value="InterPro"/>
</dbReference>
<dbReference type="eggNOG" id="KOG0017">
    <property type="taxonomic scope" value="Eukaryota"/>
</dbReference>